<dbReference type="SUPFAM" id="SSF52540">
    <property type="entry name" value="P-loop containing nucleoside triphosphate hydrolases"/>
    <property type="match status" value="1"/>
</dbReference>
<dbReference type="Proteomes" id="UP000566071">
    <property type="component" value="Unassembled WGS sequence"/>
</dbReference>
<dbReference type="InterPro" id="IPR038729">
    <property type="entry name" value="Rad50/SbcC_AAA"/>
</dbReference>
<evidence type="ECO:0000259" key="1">
    <source>
        <dbReference type="Pfam" id="PF13476"/>
    </source>
</evidence>
<evidence type="ECO:0000313" key="3">
    <source>
        <dbReference type="Proteomes" id="UP000566071"/>
    </source>
</evidence>
<organism evidence="2 3">
    <name type="scientific">Mucilaginibacter humi</name>
    <dbReference type="NCBI Taxonomy" id="2732510"/>
    <lineage>
        <taxon>Bacteria</taxon>
        <taxon>Pseudomonadati</taxon>
        <taxon>Bacteroidota</taxon>
        <taxon>Sphingobacteriia</taxon>
        <taxon>Sphingobacteriales</taxon>
        <taxon>Sphingobacteriaceae</taxon>
        <taxon>Mucilaginibacter</taxon>
    </lineage>
</organism>
<comment type="caution">
    <text evidence="2">The sequence shown here is derived from an EMBL/GenBank/DDBJ whole genome shotgun (WGS) entry which is preliminary data.</text>
</comment>
<dbReference type="EMBL" id="JABFCR010000017">
    <property type="protein sequence ID" value="NNU33697.1"/>
    <property type="molecule type" value="Genomic_DNA"/>
</dbReference>
<keyword evidence="3" id="KW-1185">Reference proteome</keyword>
<feature type="domain" description="Rad50/SbcC-type AAA" evidence="1">
    <location>
        <begin position="10"/>
        <end position="46"/>
    </location>
</feature>
<dbReference type="Pfam" id="PF13476">
    <property type="entry name" value="AAA_23"/>
    <property type="match status" value="1"/>
</dbReference>
<proteinExistence type="predicted"/>
<evidence type="ECO:0000313" key="2">
    <source>
        <dbReference type="EMBL" id="NNU33697.1"/>
    </source>
</evidence>
<gene>
    <name evidence="2" type="ORF">HK413_05225</name>
</gene>
<reference evidence="2 3" key="1">
    <citation type="submission" date="2020-05" db="EMBL/GenBank/DDBJ databases">
        <authorList>
            <person name="Khan S.A."/>
            <person name="Jeon C.O."/>
            <person name="Chun B.H."/>
        </authorList>
    </citation>
    <scope>NUCLEOTIDE SEQUENCE [LARGE SCALE GENOMIC DNA]</scope>
    <source>
        <strain evidence="2 3">S1162</strain>
    </source>
</reference>
<accession>A0ABX1W6H1</accession>
<protein>
    <submittedName>
        <fullName evidence="2">AAA family ATPase</fullName>
    </submittedName>
</protein>
<dbReference type="InterPro" id="IPR027417">
    <property type="entry name" value="P-loop_NTPase"/>
</dbReference>
<sequence length="58" mass="6629">MAQTVYDESFHKGVNIIRGENSSGKSTIANFIFYILGGFFNNWTTEASKVHRYLLKLI</sequence>
<name>A0ABX1W6H1_9SPHI</name>
<dbReference type="Gene3D" id="3.40.50.300">
    <property type="entry name" value="P-loop containing nucleotide triphosphate hydrolases"/>
    <property type="match status" value="1"/>
</dbReference>
<dbReference type="RefSeq" id="WP_175269381.1">
    <property type="nucleotide sequence ID" value="NZ_JABFCR010000017.1"/>
</dbReference>